<dbReference type="GO" id="GO:0005737">
    <property type="term" value="C:cytoplasm"/>
    <property type="evidence" value="ECO:0007669"/>
    <property type="project" value="TreeGrafter"/>
</dbReference>
<evidence type="ECO:0000313" key="1">
    <source>
        <dbReference type="EMBL" id="PCD03503.1"/>
    </source>
</evidence>
<dbReference type="EMBL" id="NWMW01000001">
    <property type="protein sequence ID" value="PCD03503.1"/>
    <property type="molecule type" value="Genomic_DNA"/>
</dbReference>
<dbReference type="InterPro" id="IPR029033">
    <property type="entry name" value="His_PPase_superfam"/>
</dbReference>
<dbReference type="Pfam" id="PF00300">
    <property type="entry name" value="His_Phos_1"/>
    <property type="match status" value="1"/>
</dbReference>
<dbReference type="PANTHER" id="PTHR48100:SF62">
    <property type="entry name" value="GLUCOSYL-3-PHOSPHOGLYCERATE PHOSPHATASE"/>
    <property type="match status" value="1"/>
</dbReference>
<accession>A0A2A4B2S6</accession>
<dbReference type="AlphaFoldDB" id="A0A2A4B2S6"/>
<reference evidence="1 2" key="1">
    <citation type="submission" date="2017-09" db="EMBL/GenBank/DDBJ databases">
        <title>Sphingomonas spermidinifaciens 9NM-10, whole genome shotgun sequence.</title>
        <authorList>
            <person name="Feng G."/>
            <person name="Zhu H."/>
        </authorList>
    </citation>
    <scope>NUCLEOTIDE SEQUENCE [LARGE SCALE GENOMIC DNA]</scope>
    <source>
        <strain evidence="1 2">9NM-10</strain>
    </source>
</reference>
<dbReference type="SUPFAM" id="SSF53254">
    <property type="entry name" value="Phosphoglycerate mutase-like"/>
    <property type="match status" value="1"/>
</dbReference>
<dbReference type="RefSeq" id="WP_096341905.1">
    <property type="nucleotide sequence ID" value="NZ_NWMW01000001.1"/>
</dbReference>
<dbReference type="InterPro" id="IPR050275">
    <property type="entry name" value="PGM_Phosphatase"/>
</dbReference>
<dbReference type="OrthoDB" id="9783269at2"/>
<dbReference type="PANTHER" id="PTHR48100">
    <property type="entry name" value="BROAD-SPECIFICITY PHOSPHATASE YOR283W-RELATED"/>
    <property type="match status" value="1"/>
</dbReference>
<dbReference type="CDD" id="cd07067">
    <property type="entry name" value="HP_PGM_like"/>
    <property type="match status" value="1"/>
</dbReference>
<organism evidence="1 2">
    <name type="scientific">Sphingomonas spermidinifaciens</name>
    <dbReference type="NCBI Taxonomy" id="1141889"/>
    <lineage>
        <taxon>Bacteria</taxon>
        <taxon>Pseudomonadati</taxon>
        <taxon>Pseudomonadota</taxon>
        <taxon>Alphaproteobacteria</taxon>
        <taxon>Sphingomonadales</taxon>
        <taxon>Sphingomonadaceae</taxon>
        <taxon>Sphingomonas</taxon>
    </lineage>
</organism>
<proteinExistence type="predicted"/>
<dbReference type="SMART" id="SM00855">
    <property type="entry name" value="PGAM"/>
    <property type="match status" value="1"/>
</dbReference>
<name>A0A2A4B2S6_9SPHN</name>
<comment type="caution">
    <text evidence="1">The sequence shown here is derived from an EMBL/GenBank/DDBJ whole genome shotgun (WGS) entry which is preliminary data.</text>
</comment>
<dbReference type="Proteomes" id="UP000218366">
    <property type="component" value="Unassembled WGS sequence"/>
</dbReference>
<dbReference type="InterPro" id="IPR013078">
    <property type="entry name" value="His_Pase_superF_clade-1"/>
</dbReference>
<evidence type="ECO:0000313" key="2">
    <source>
        <dbReference type="Proteomes" id="UP000218366"/>
    </source>
</evidence>
<gene>
    <name evidence="1" type="ORF">COC42_03770</name>
</gene>
<dbReference type="GO" id="GO:0016791">
    <property type="term" value="F:phosphatase activity"/>
    <property type="evidence" value="ECO:0007669"/>
    <property type="project" value="TreeGrafter"/>
</dbReference>
<protein>
    <submittedName>
        <fullName evidence="1">Histidine phosphatase family protein</fullName>
    </submittedName>
</protein>
<sequence>MLIHLVRHASHDEVGRVLSGRSAISINAAGRAEAAGAAERLAARSIAAVWTSPRERARQTAAIVAAPHGLEPTIAEALDEIEFGEWTGQRFAALDADPRWFDWNARRGSACAPGGETLAEAAARAFDFVRQLEGEAVCVSHCDVIRGVVARAIGLNLDHLLRFDCDPASVTTLSIEGDAIRLVALNLR</sequence>
<keyword evidence="2" id="KW-1185">Reference proteome</keyword>
<dbReference type="Gene3D" id="3.40.50.1240">
    <property type="entry name" value="Phosphoglycerate mutase-like"/>
    <property type="match status" value="1"/>
</dbReference>